<dbReference type="AlphaFoldDB" id="A0AAQ3P1N2"/>
<accession>A0AAQ3P1N2</accession>
<evidence type="ECO:0000313" key="2">
    <source>
        <dbReference type="Proteomes" id="UP001374535"/>
    </source>
</evidence>
<reference evidence="1 2" key="1">
    <citation type="journal article" date="2023" name="Life. Sci Alliance">
        <title>Evolutionary insights into 3D genome organization and epigenetic landscape of Vigna mungo.</title>
        <authorList>
            <person name="Junaid A."/>
            <person name="Singh B."/>
            <person name="Bhatia S."/>
        </authorList>
    </citation>
    <scope>NUCLEOTIDE SEQUENCE [LARGE SCALE GENOMIC DNA]</scope>
    <source>
        <strain evidence="1">Urdbean</strain>
    </source>
</reference>
<name>A0AAQ3P1N2_VIGMU</name>
<proteinExistence type="predicted"/>
<keyword evidence="2" id="KW-1185">Reference proteome</keyword>
<dbReference type="EMBL" id="CP144699">
    <property type="protein sequence ID" value="WVZ20000.1"/>
    <property type="molecule type" value="Genomic_DNA"/>
</dbReference>
<sequence length="137" mass="15501">MLVQGILRLRKRQVREKNNNQKRQKLNQKHNIMMPPSRSIVNLSPMGIPHAAGPENMVPPKHIGVSEESPKYFVGIELVFKEIARRCCRRRPSPPPPEGVHLAVVEIIDGSGLVIHPSRTVIAQTLESLRDFLECVF</sequence>
<protein>
    <submittedName>
        <fullName evidence="1">Uncharacterized protein</fullName>
    </submittedName>
</protein>
<organism evidence="1 2">
    <name type="scientific">Vigna mungo</name>
    <name type="common">Black gram</name>
    <name type="synonym">Phaseolus mungo</name>
    <dbReference type="NCBI Taxonomy" id="3915"/>
    <lineage>
        <taxon>Eukaryota</taxon>
        <taxon>Viridiplantae</taxon>
        <taxon>Streptophyta</taxon>
        <taxon>Embryophyta</taxon>
        <taxon>Tracheophyta</taxon>
        <taxon>Spermatophyta</taxon>
        <taxon>Magnoliopsida</taxon>
        <taxon>eudicotyledons</taxon>
        <taxon>Gunneridae</taxon>
        <taxon>Pentapetalae</taxon>
        <taxon>rosids</taxon>
        <taxon>fabids</taxon>
        <taxon>Fabales</taxon>
        <taxon>Fabaceae</taxon>
        <taxon>Papilionoideae</taxon>
        <taxon>50 kb inversion clade</taxon>
        <taxon>NPAAA clade</taxon>
        <taxon>indigoferoid/millettioid clade</taxon>
        <taxon>Phaseoleae</taxon>
        <taxon>Vigna</taxon>
    </lineage>
</organism>
<evidence type="ECO:0000313" key="1">
    <source>
        <dbReference type="EMBL" id="WVZ20000.1"/>
    </source>
</evidence>
<dbReference type="Proteomes" id="UP001374535">
    <property type="component" value="Chromosome 2"/>
</dbReference>
<gene>
    <name evidence="1" type="ORF">V8G54_007322</name>
</gene>